<dbReference type="RefSeq" id="WP_136083009.1">
    <property type="nucleotide sequence ID" value="NZ_CAAHFG010000004.1"/>
</dbReference>
<evidence type="ECO:0000256" key="1">
    <source>
        <dbReference type="SAM" id="Phobius"/>
    </source>
</evidence>
<organism evidence="2 3">
    <name type="scientific">Pontiella desulfatans</name>
    <dbReference type="NCBI Taxonomy" id="2750659"/>
    <lineage>
        <taxon>Bacteria</taxon>
        <taxon>Pseudomonadati</taxon>
        <taxon>Kiritimatiellota</taxon>
        <taxon>Kiritimatiellia</taxon>
        <taxon>Kiritimatiellales</taxon>
        <taxon>Pontiellaceae</taxon>
        <taxon>Pontiella</taxon>
    </lineage>
</organism>
<sequence length="393" mass="41596">MKNRSNKSGGALVAVMVVMVAMAFLTAGMMKLSDVNGVESVCLELGDQAFWVAEAGLQEVVHKLRSDSGYRDLTSDDPSSPDFVTNSFGQGGCSVYFWATDSSRTNFIVQSQGSVRGMQRKVAVDVTMTDLGPFTLLGLGGKLRLDGQKSGAPSIYGDIYQDGAVDIADDSGINGNVYSTAEGYEAITEDGKIEVAIDTDHFSSYFTSTAPPPPKGDTIDLAGGILSVNGSVNPTNLIDSVGGGTLVVNGDQKFGQNVVIGSNLDIYVNGKLSFSKNATLGDNVNIYVAKSAEIKKDNGTVFGTGTGCSLLVEGELDIKKSLVFQGLIYSGKKITADKDLTVSGTMVAGNGFWLKKEASIHFNSGVIPSDVKNDMMITTFFVHLSEWQEMAVN</sequence>
<dbReference type="EMBL" id="CAAHFG010000004">
    <property type="protein sequence ID" value="VGO17546.1"/>
    <property type="molecule type" value="Genomic_DNA"/>
</dbReference>
<name>A0A6C2UEA5_PONDE</name>
<reference evidence="2 3" key="1">
    <citation type="submission" date="2019-04" db="EMBL/GenBank/DDBJ databases">
        <authorList>
            <person name="Van Vliet M D."/>
        </authorList>
    </citation>
    <scope>NUCLEOTIDE SEQUENCE [LARGE SCALE GENOMIC DNA]</scope>
    <source>
        <strain evidence="2 3">F1</strain>
    </source>
</reference>
<evidence type="ECO:0008006" key="4">
    <source>
        <dbReference type="Google" id="ProtNLM"/>
    </source>
</evidence>
<keyword evidence="1" id="KW-0812">Transmembrane</keyword>
<keyword evidence="3" id="KW-1185">Reference proteome</keyword>
<accession>A0A6C2UEA5</accession>
<evidence type="ECO:0000313" key="2">
    <source>
        <dbReference type="EMBL" id="VGO17546.1"/>
    </source>
</evidence>
<keyword evidence="1" id="KW-0472">Membrane</keyword>
<protein>
    <recommendedName>
        <fullName evidence="4">Type 4 fimbrial biogenesis protein PilX N-terminal domain-containing protein</fullName>
    </recommendedName>
</protein>
<proteinExistence type="predicted"/>
<dbReference type="AlphaFoldDB" id="A0A6C2UEA5"/>
<evidence type="ECO:0000313" key="3">
    <source>
        <dbReference type="Proteomes" id="UP000366872"/>
    </source>
</evidence>
<keyword evidence="1" id="KW-1133">Transmembrane helix</keyword>
<dbReference type="Proteomes" id="UP000366872">
    <property type="component" value="Unassembled WGS sequence"/>
</dbReference>
<gene>
    <name evidence="2" type="ORF">PDESU_06143</name>
</gene>
<feature type="transmembrane region" description="Helical" evidence="1">
    <location>
        <begin position="12"/>
        <end position="30"/>
    </location>
</feature>